<evidence type="ECO:0000256" key="2">
    <source>
        <dbReference type="ARBA" id="ARBA00022475"/>
    </source>
</evidence>
<keyword evidence="4 6" id="KW-1133">Transmembrane helix</keyword>
<reference evidence="8" key="1">
    <citation type="journal article" date="2019" name="Int. J. Syst. Evol. Microbiol.">
        <title>The Global Catalogue of Microorganisms (GCM) 10K type strain sequencing project: providing services to taxonomists for standard genome sequencing and annotation.</title>
        <authorList>
            <consortium name="The Broad Institute Genomics Platform"/>
            <consortium name="The Broad Institute Genome Sequencing Center for Infectious Disease"/>
            <person name="Wu L."/>
            <person name="Ma J."/>
        </authorList>
    </citation>
    <scope>NUCLEOTIDE SEQUENCE [LARGE SCALE GENOMIC DNA]</scope>
    <source>
        <strain evidence="8">CGMCC 4.1415</strain>
    </source>
</reference>
<dbReference type="PANTHER" id="PTHR30086:SF20">
    <property type="entry name" value="ARGININE EXPORTER PROTEIN ARGO-RELATED"/>
    <property type="match status" value="1"/>
</dbReference>
<dbReference type="PANTHER" id="PTHR30086">
    <property type="entry name" value="ARGININE EXPORTER PROTEIN ARGO"/>
    <property type="match status" value="1"/>
</dbReference>
<feature type="transmembrane region" description="Helical" evidence="6">
    <location>
        <begin position="71"/>
        <end position="88"/>
    </location>
</feature>
<feature type="transmembrane region" description="Helical" evidence="6">
    <location>
        <begin position="44"/>
        <end position="65"/>
    </location>
</feature>
<proteinExistence type="predicted"/>
<gene>
    <name evidence="7" type="ORF">ACFPLB_13625</name>
</gene>
<evidence type="ECO:0000256" key="6">
    <source>
        <dbReference type="SAM" id="Phobius"/>
    </source>
</evidence>
<comment type="subcellular location">
    <subcellularLocation>
        <location evidence="1">Cell membrane</location>
        <topology evidence="1">Multi-pass membrane protein</topology>
    </subcellularLocation>
</comment>
<keyword evidence="8" id="KW-1185">Reference proteome</keyword>
<name>A0ABW0H139_9HYPH</name>
<evidence type="ECO:0000313" key="7">
    <source>
        <dbReference type="EMBL" id="MFC5387000.1"/>
    </source>
</evidence>
<evidence type="ECO:0000256" key="3">
    <source>
        <dbReference type="ARBA" id="ARBA00022692"/>
    </source>
</evidence>
<keyword evidence="5 6" id="KW-0472">Membrane</keyword>
<accession>A0ABW0H139</accession>
<dbReference type="Pfam" id="PF01810">
    <property type="entry name" value="LysE"/>
    <property type="match status" value="1"/>
</dbReference>
<evidence type="ECO:0000256" key="1">
    <source>
        <dbReference type="ARBA" id="ARBA00004651"/>
    </source>
</evidence>
<evidence type="ECO:0000313" key="8">
    <source>
        <dbReference type="Proteomes" id="UP001596016"/>
    </source>
</evidence>
<comment type="caution">
    <text evidence="7">The sequence shown here is derived from an EMBL/GenBank/DDBJ whole genome shotgun (WGS) entry which is preliminary data.</text>
</comment>
<sequence length="212" mass="22449">MSLDHWLAFVAASAVLLAIPGPTILLVISYALAHGRKAAGSTVAGVALGDFTAMTASMIGLGALLATSTTLFTVLKWVGAAYLVYLGIKLWRAPVSTDAVDDAVADTSKERPFRIFLHTYVVTALNPKSIIFFVAFLPQFLDISLPVLGQMVVFEVTFLVLATLNAALYGVLASMARKTIRKPSIQRAVNRVGGSLMIGAGALAVGWRRAQA</sequence>
<protein>
    <submittedName>
        <fullName evidence="7">LysE family translocator</fullName>
    </submittedName>
</protein>
<keyword evidence="2" id="KW-1003">Cell membrane</keyword>
<feature type="transmembrane region" description="Helical" evidence="6">
    <location>
        <begin position="115"/>
        <end position="136"/>
    </location>
</feature>
<organism evidence="7 8">
    <name type="scientific">Aquamicrobium segne</name>
    <dbReference type="NCBI Taxonomy" id="469547"/>
    <lineage>
        <taxon>Bacteria</taxon>
        <taxon>Pseudomonadati</taxon>
        <taxon>Pseudomonadota</taxon>
        <taxon>Alphaproteobacteria</taxon>
        <taxon>Hyphomicrobiales</taxon>
        <taxon>Phyllobacteriaceae</taxon>
        <taxon>Aquamicrobium</taxon>
    </lineage>
</organism>
<dbReference type="Proteomes" id="UP001596016">
    <property type="component" value="Unassembled WGS sequence"/>
</dbReference>
<feature type="transmembrane region" description="Helical" evidence="6">
    <location>
        <begin position="156"/>
        <end position="176"/>
    </location>
</feature>
<feature type="transmembrane region" description="Helical" evidence="6">
    <location>
        <begin position="6"/>
        <end position="32"/>
    </location>
</feature>
<dbReference type="InterPro" id="IPR001123">
    <property type="entry name" value="LeuE-type"/>
</dbReference>
<evidence type="ECO:0000256" key="4">
    <source>
        <dbReference type="ARBA" id="ARBA00022989"/>
    </source>
</evidence>
<evidence type="ECO:0000256" key="5">
    <source>
        <dbReference type="ARBA" id="ARBA00023136"/>
    </source>
</evidence>
<dbReference type="PIRSF" id="PIRSF006324">
    <property type="entry name" value="LeuE"/>
    <property type="match status" value="1"/>
</dbReference>
<keyword evidence="3 6" id="KW-0812">Transmembrane</keyword>
<dbReference type="EMBL" id="JBHSLL010000051">
    <property type="protein sequence ID" value="MFC5387000.1"/>
    <property type="molecule type" value="Genomic_DNA"/>
</dbReference>
<dbReference type="RefSeq" id="WP_378230539.1">
    <property type="nucleotide sequence ID" value="NZ_JBHSLL010000051.1"/>
</dbReference>